<dbReference type="EMBL" id="CP090895">
    <property type="protein sequence ID" value="ULT92697.1"/>
    <property type="molecule type" value="Genomic_DNA"/>
</dbReference>
<protein>
    <submittedName>
        <fullName evidence="2">Uncharacterized protein</fullName>
    </submittedName>
</protein>
<organism evidence="2 3">
    <name type="scientific">Caenorhabditis briggsae</name>
    <dbReference type="NCBI Taxonomy" id="6238"/>
    <lineage>
        <taxon>Eukaryota</taxon>
        <taxon>Metazoa</taxon>
        <taxon>Ecdysozoa</taxon>
        <taxon>Nematoda</taxon>
        <taxon>Chromadorea</taxon>
        <taxon>Rhabditida</taxon>
        <taxon>Rhabditina</taxon>
        <taxon>Rhabditomorpha</taxon>
        <taxon>Rhabditoidea</taxon>
        <taxon>Rhabditidae</taxon>
        <taxon>Peloderinae</taxon>
        <taxon>Caenorhabditis</taxon>
    </lineage>
</organism>
<feature type="transmembrane region" description="Helical" evidence="1">
    <location>
        <begin position="230"/>
        <end position="251"/>
    </location>
</feature>
<keyword evidence="1" id="KW-0472">Membrane</keyword>
<sequence>MLQWLVTSAQAIFTVCNLFCTCFDATLLYCIVKQRMSLSRSTGPFVYIIFLTGFGIVEKLNAIVMVDSWPLAEWLVPNGGYEKYRQFLGSYVTFIFLFCYLTPLFLDCMMTLHRILIFLSPMRSTKWFTDIKVAAYCILVCFLVFNWLLVQQVSSCTLNFNALTSFLESACAPDRHPVTWFQNKYLIYVPILSMGVNALLLFAQRISRKFWKNSVFALAMSNSQLKRENAMIRQAFFIGFYLSVYEVLYLHTRLYPESFRSMPFAFQTITYDLRLLAVGSLNFFIYFVLTQSTRSLVLAQLGWNSKKMSAKRNASLSQTTANNFAVKN</sequence>
<gene>
    <name evidence="2" type="ORF">L3Y34_010054</name>
</gene>
<dbReference type="KEGG" id="cbr:CBG_05581"/>
<dbReference type="AlphaFoldDB" id="A0AAE9A7J7"/>
<dbReference type="PANTHER" id="PTHR23018">
    <property type="entry name" value="SERPENTINE RECEPTOR, CLASS XA-RELATED"/>
    <property type="match status" value="1"/>
</dbReference>
<proteinExistence type="predicted"/>
<feature type="transmembrane region" description="Helical" evidence="1">
    <location>
        <begin position="44"/>
        <end position="66"/>
    </location>
</feature>
<evidence type="ECO:0000313" key="3">
    <source>
        <dbReference type="Proteomes" id="UP000827892"/>
    </source>
</evidence>
<dbReference type="Pfam" id="PF03383">
    <property type="entry name" value="Serpentine_r_xa"/>
    <property type="match status" value="1"/>
</dbReference>
<accession>A0AAE9A7J7</accession>
<feature type="transmembrane region" description="Helical" evidence="1">
    <location>
        <begin position="86"/>
        <end position="106"/>
    </location>
</feature>
<feature type="transmembrane region" description="Helical" evidence="1">
    <location>
        <begin position="185"/>
        <end position="203"/>
    </location>
</feature>
<evidence type="ECO:0000313" key="2">
    <source>
        <dbReference type="EMBL" id="ULT92697.1"/>
    </source>
</evidence>
<keyword evidence="1" id="KW-0812">Transmembrane</keyword>
<feature type="transmembrane region" description="Helical" evidence="1">
    <location>
        <begin position="127"/>
        <end position="149"/>
    </location>
</feature>
<reference evidence="2 3" key="1">
    <citation type="submission" date="2022-02" db="EMBL/GenBank/DDBJ databases">
        <title>Chromosome-level reference genomes for two strains of Caenorhabditis briggsae: an improved platform for comparative genomics.</title>
        <authorList>
            <person name="Stevens L."/>
            <person name="Andersen E.C."/>
        </authorList>
    </citation>
    <scope>NUCLEOTIDE SEQUENCE [LARGE SCALE GENOMIC DNA]</scope>
    <source>
        <strain evidence="2">QX1410_ONT</strain>
        <tissue evidence="2">Whole-organism</tissue>
    </source>
</reference>
<feature type="transmembrane region" description="Helical" evidence="1">
    <location>
        <begin position="271"/>
        <end position="289"/>
    </location>
</feature>
<feature type="transmembrane region" description="Helical" evidence="1">
    <location>
        <begin position="12"/>
        <end position="32"/>
    </location>
</feature>
<dbReference type="InterPro" id="IPR005047">
    <property type="entry name" value="7TM_GPCR_serpentine_rcpt_Srxa"/>
</dbReference>
<keyword evidence="1" id="KW-1133">Transmembrane helix</keyword>
<dbReference type="PANTHER" id="PTHR23018:SF5">
    <property type="entry name" value="G_PROTEIN_RECEP_F1_2 DOMAIN-CONTAINING PROTEIN"/>
    <property type="match status" value="1"/>
</dbReference>
<dbReference type="OMA" id="DRHPVTW"/>
<evidence type="ECO:0000256" key="1">
    <source>
        <dbReference type="SAM" id="Phobius"/>
    </source>
</evidence>
<name>A0AAE9A7J7_CAEBR</name>
<dbReference type="Proteomes" id="UP000827892">
    <property type="component" value="Chromosome V"/>
</dbReference>